<comment type="subcellular location">
    <subcellularLocation>
        <location evidence="1">Cytoplasm</location>
    </subcellularLocation>
</comment>
<feature type="domain" description="PurM-like N-terminal" evidence="15">
    <location>
        <begin position="59"/>
        <end position="163"/>
    </location>
</feature>
<evidence type="ECO:0000256" key="7">
    <source>
        <dbReference type="ARBA" id="ARBA00022598"/>
    </source>
</evidence>
<dbReference type="InterPro" id="IPR010918">
    <property type="entry name" value="PurM-like_C_dom"/>
</dbReference>
<dbReference type="EMBL" id="UOGH01000072">
    <property type="protein sequence ID" value="VAX28026.1"/>
    <property type="molecule type" value="Genomic_DNA"/>
</dbReference>
<dbReference type="NCBIfam" id="TIGR00878">
    <property type="entry name" value="purM"/>
    <property type="match status" value="1"/>
</dbReference>
<dbReference type="CDD" id="cd02196">
    <property type="entry name" value="PurM"/>
    <property type="match status" value="1"/>
</dbReference>
<feature type="domain" description="PurM-like C-terminal" evidence="16">
    <location>
        <begin position="177"/>
        <end position="338"/>
    </location>
</feature>
<dbReference type="AlphaFoldDB" id="A0A3B1CC28"/>
<evidence type="ECO:0000259" key="15">
    <source>
        <dbReference type="Pfam" id="PF00586"/>
    </source>
</evidence>
<dbReference type="SUPFAM" id="SSF56042">
    <property type="entry name" value="PurM C-terminal domain-like"/>
    <property type="match status" value="1"/>
</dbReference>
<dbReference type="Pfam" id="PF02769">
    <property type="entry name" value="AIRS_C"/>
    <property type="match status" value="1"/>
</dbReference>
<keyword evidence="8" id="KW-0547">Nucleotide-binding</keyword>
<evidence type="ECO:0000256" key="12">
    <source>
        <dbReference type="ARBA" id="ARBA00032931"/>
    </source>
</evidence>
<reference evidence="17" key="1">
    <citation type="submission" date="2018-06" db="EMBL/GenBank/DDBJ databases">
        <authorList>
            <person name="Zhirakovskaya E."/>
        </authorList>
    </citation>
    <scope>NUCLEOTIDE SEQUENCE</scope>
</reference>
<evidence type="ECO:0000256" key="2">
    <source>
        <dbReference type="ARBA" id="ARBA00004686"/>
    </source>
</evidence>
<comment type="pathway">
    <text evidence="2">Purine metabolism; IMP biosynthesis via de novo pathway; 5-amino-1-(5-phospho-D-ribosyl)imidazole from N(2)-formyl-N(1)-(5-phospho-D-ribosyl)glycinamide: step 2/2.</text>
</comment>
<dbReference type="GO" id="GO:0004641">
    <property type="term" value="F:phosphoribosylformylglycinamidine cyclo-ligase activity"/>
    <property type="evidence" value="ECO:0007669"/>
    <property type="project" value="UniProtKB-EC"/>
</dbReference>
<comment type="similarity">
    <text evidence="3">Belongs to the AIR synthase family.</text>
</comment>
<dbReference type="SUPFAM" id="SSF55326">
    <property type="entry name" value="PurM N-terminal domain-like"/>
    <property type="match status" value="1"/>
</dbReference>
<evidence type="ECO:0000256" key="8">
    <source>
        <dbReference type="ARBA" id="ARBA00022741"/>
    </source>
</evidence>
<evidence type="ECO:0000256" key="9">
    <source>
        <dbReference type="ARBA" id="ARBA00022755"/>
    </source>
</evidence>
<name>A0A3B1CC28_9ZZZZ</name>
<evidence type="ECO:0000256" key="4">
    <source>
        <dbReference type="ARBA" id="ARBA00013047"/>
    </source>
</evidence>
<evidence type="ECO:0000256" key="13">
    <source>
        <dbReference type="ARBA" id="ARBA00033093"/>
    </source>
</evidence>
<dbReference type="GO" id="GO:0004637">
    <property type="term" value="F:phosphoribosylamine-glycine ligase activity"/>
    <property type="evidence" value="ECO:0007669"/>
    <property type="project" value="TreeGrafter"/>
</dbReference>
<keyword evidence="9" id="KW-0658">Purine biosynthesis</keyword>
<dbReference type="HAMAP" id="MF_00741">
    <property type="entry name" value="AIRS"/>
    <property type="match status" value="1"/>
</dbReference>
<dbReference type="InterPro" id="IPR036921">
    <property type="entry name" value="PurM-like_N_sf"/>
</dbReference>
<dbReference type="UniPathway" id="UPA00074">
    <property type="reaction ID" value="UER00129"/>
</dbReference>
<dbReference type="InterPro" id="IPR016188">
    <property type="entry name" value="PurM-like_N"/>
</dbReference>
<dbReference type="Pfam" id="PF00586">
    <property type="entry name" value="AIRS"/>
    <property type="match status" value="1"/>
</dbReference>
<dbReference type="PANTHER" id="PTHR10520">
    <property type="entry name" value="TRIFUNCTIONAL PURINE BIOSYNTHETIC PROTEIN ADENOSINE-3-RELATED"/>
    <property type="match status" value="1"/>
</dbReference>
<evidence type="ECO:0000256" key="11">
    <source>
        <dbReference type="ARBA" id="ARBA00031908"/>
    </source>
</evidence>
<evidence type="ECO:0000256" key="1">
    <source>
        <dbReference type="ARBA" id="ARBA00004496"/>
    </source>
</evidence>
<evidence type="ECO:0000256" key="14">
    <source>
        <dbReference type="ARBA" id="ARBA00049057"/>
    </source>
</evidence>
<protein>
    <recommendedName>
        <fullName evidence="5">Phosphoribosylformylglycinamidine cyclo-ligase</fullName>
        <ecNumber evidence="4">6.3.3.1</ecNumber>
    </recommendedName>
    <alternativeName>
        <fullName evidence="12">AIR synthase</fullName>
    </alternativeName>
    <alternativeName>
        <fullName evidence="13">AIRS</fullName>
    </alternativeName>
    <alternativeName>
        <fullName evidence="11">Phosphoribosyl-aminoimidazole synthetase</fullName>
    </alternativeName>
</protein>
<proteinExistence type="inferred from homology"/>
<evidence type="ECO:0000256" key="3">
    <source>
        <dbReference type="ARBA" id="ARBA00010280"/>
    </source>
</evidence>
<accession>A0A3B1CC28</accession>
<dbReference type="GO" id="GO:0005829">
    <property type="term" value="C:cytosol"/>
    <property type="evidence" value="ECO:0007669"/>
    <property type="project" value="TreeGrafter"/>
</dbReference>
<organism evidence="17">
    <name type="scientific">hydrothermal vent metagenome</name>
    <dbReference type="NCBI Taxonomy" id="652676"/>
    <lineage>
        <taxon>unclassified sequences</taxon>
        <taxon>metagenomes</taxon>
        <taxon>ecological metagenomes</taxon>
    </lineage>
</organism>
<comment type="catalytic activity">
    <reaction evidence="14">
        <text>2-formamido-N(1)-(5-O-phospho-beta-D-ribosyl)acetamidine + ATP = 5-amino-1-(5-phospho-beta-D-ribosyl)imidazole + ADP + phosphate + H(+)</text>
        <dbReference type="Rhea" id="RHEA:23032"/>
        <dbReference type="ChEBI" id="CHEBI:15378"/>
        <dbReference type="ChEBI" id="CHEBI:30616"/>
        <dbReference type="ChEBI" id="CHEBI:43474"/>
        <dbReference type="ChEBI" id="CHEBI:137981"/>
        <dbReference type="ChEBI" id="CHEBI:147287"/>
        <dbReference type="ChEBI" id="CHEBI:456216"/>
        <dbReference type="EC" id="6.3.3.1"/>
    </reaction>
</comment>
<keyword evidence="6" id="KW-0963">Cytoplasm</keyword>
<evidence type="ECO:0000256" key="6">
    <source>
        <dbReference type="ARBA" id="ARBA00022490"/>
    </source>
</evidence>
<evidence type="ECO:0000259" key="16">
    <source>
        <dbReference type="Pfam" id="PF02769"/>
    </source>
</evidence>
<dbReference type="FunFam" id="3.30.1330.10:FF:000001">
    <property type="entry name" value="Phosphoribosylformylglycinamidine cyclo-ligase"/>
    <property type="match status" value="1"/>
</dbReference>
<dbReference type="InterPro" id="IPR004733">
    <property type="entry name" value="PurM_cligase"/>
</dbReference>
<dbReference type="GO" id="GO:0006189">
    <property type="term" value="P:'de novo' IMP biosynthetic process"/>
    <property type="evidence" value="ECO:0007669"/>
    <property type="project" value="UniProtKB-UniPathway"/>
</dbReference>
<evidence type="ECO:0000256" key="10">
    <source>
        <dbReference type="ARBA" id="ARBA00022840"/>
    </source>
</evidence>
<dbReference type="GO" id="GO:0005524">
    <property type="term" value="F:ATP binding"/>
    <property type="evidence" value="ECO:0007669"/>
    <property type="project" value="UniProtKB-KW"/>
</dbReference>
<keyword evidence="7 17" id="KW-0436">Ligase</keyword>
<sequence length="349" mass="37899">MPEDLTYKSAGVDIDEGERFVRLISPMVKETFRKEVLTGLGQFGALFELAPGKYKRPVLISGTDGVGTKLKIAFMCDRHDTIGIDLVAMCVNDILTSGAEPLFFLDYLATGRLMAEKASEVISGIVRGCKESGCSLIGGETAEMPGFYREDEYDLSGFAVGVAERTMVVDGSTVSHGDVIVGLSSSGLHSNGYSLVRKIFFDLKAFKPDTFMEEFGRTLGEELLEPTRIYVKAFNLLKDAGHNVRAMAHITGGGIPGNLPRALPEGMEAVIRTGSWPEQPVFQMIRKTGSISEEEMKKAFNLGIGYIIILPPDQGDRAVSLLKSSGYESFIIGEIQKATTGIKAGIRYV</sequence>
<gene>
    <name evidence="17" type="ORF">MNBD_NITROSPIRAE02-1540</name>
</gene>
<dbReference type="InterPro" id="IPR036676">
    <property type="entry name" value="PurM-like_C_sf"/>
</dbReference>
<dbReference type="GO" id="GO:0046084">
    <property type="term" value="P:adenine biosynthetic process"/>
    <property type="evidence" value="ECO:0007669"/>
    <property type="project" value="TreeGrafter"/>
</dbReference>
<dbReference type="EC" id="6.3.3.1" evidence="4"/>
<dbReference type="Gene3D" id="3.30.1330.10">
    <property type="entry name" value="PurM-like, N-terminal domain"/>
    <property type="match status" value="1"/>
</dbReference>
<dbReference type="PANTHER" id="PTHR10520:SF12">
    <property type="entry name" value="TRIFUNCTIONAL PURINE BIOSYNTHETIC PROTEIN ADENOSINE-3"/>
    <property type="match status" value="1"/>
</dbReference>
<dbReference type="Gene3D" id="3.90.650.10">
    <property type="entry name" value="PurM-like C-terminal domain"/>
    <property type="match status" value="1"/>
</dbReference>
<keyword evidence="10" id="KW-0067">ATP-binding</keyword>
<dbReference type="FunFam" id="3.90.650.10:FF:000011">
    <property type="entry name" value="Phosphoribosylformylglycinamidine cyclo-ligase"/>
    <property type="match status" value="1"/>
</dbReference>
<evidence type="ECO:0000256" key="5">
    <source>
        <dbReference type="ARBA" id="ARBA00020367"/>
    </source>
</evidence>
<evidence type="ECO:0000313" key="17">
    <source>
        <dbReference type="EMBL" id="VAX28026.1"/>
    </source>
</evidence>